<keyword evidence="2" id="KW-1185">Reference proteome</keyword>
<dbReference type="Proteomes" id="UP000242687">
    <property type="component" value="Unassembled WGS sequence"/>
</dbReference>
<reference evidence="1 2" key="1">
    <citation type="submission" date="2017-11" db="EMBL/GenBank/DDBJ databases">
        <title>Genomic Encyclopedia of Archaeal and Bacterial Type Strains, Phase II (KMG-II): From Individual Species to Whole Genera.</title>
        <authorList>
            <person name="Goeker M."/>
        </authorList>
    </citation>
    <scope>NUCLEOTIDE SEQUENCE [LARGE SCALE GENOMIC DNA]</scope>
    <source>
        <strain evidence="1 2">DSM 28175</strain>
    </source>
</reference>
<evidence type="ECO:0000313" key="1">
    <source>
        <dbReference type="EMBL" id="PJJ80510.1"/>
    </source>
</evidence>
<accession>A0A2H9VQF2</accession>
<evidence type="ECO:0000313" key="2">
    <source>
        <dbReference type="Proteomes" id="UP000242687"/>
    </source>
</evidence>
<dbReference type="PROSITE" id="PS51257">
    <property type="entry name" value="PROKAR_LIPOPROTEIN"/>
    <property type="match status" value="1"/>
</dbReference>
<proteinExistence type="predicted"/>
<name>A0A2H9VQF2_9SPHI</name>
<dbReference type="Gene3D" id="3.40.50.1110">
    <property type="entry name" value="SGNH hydrolase"/>
    <property type="match status" value="1"/>
</dbReference>
<dbReference type="EMBL" id="PGFJ01000002">
    <property type="protein sequence ID" value="PJJ80510.1"/>
    <property type="molecule type" value="Genomic_DNA"/>
</dbReference>
<dbReference type="InterPro" id="IPR036514">
    <property type="entry name" value="SGNH_hydro_sf"/>
</dbReference>
<organism evidence="1 2">
    <name type="scientific">Mucilaginibacter auburnensis</name>
    <dbReference type="NCBI Taxonomy" id="1457233"/>
    <lineage>
        <taxon>Bacteria</taxon>
        <taxon>Pseudomonadati</taxon>
        <taxon>Bacteroidota</taxon>
        <taxon>Sphingobacteriia</taxon>
        <taxon>Sphingobacteriales</taxon>
        <taxon>Sphingobacteriaceae</taxon>
        <taxon>Mucilaginibacter</taxon>
    </lineage>
</organism>
<dbReference type="AlphaFoldDB" id="A0A2H9VQF2"/>
<sequence>MKRFALLFLVLCVFAACKKKKEIPSYKVLILGNSVTYSRADTTYKWTGNWGMAATSADKDYVHLFTEELKKINSNNDVRIRNIAQFEVEFDTYNVAENLKDELAYNPDLLILRIGENVTRTQEGDLFDLKYQGLINSFKAKNPSIKILAAGSVWPYRELANEVMKKHSQFISLDFLQYDTSNYAYGQFENPAVQPHPSDKGMAAIARYLFETVKPMLYPGNN</sequence>
<protein>
    <recommendedName>
        <fullName evidence="3">Lysophospholipase L1-like esterase</fullName>
    </recommendedName>
</protein>
<dbReference type="RefSeq" id="WP_100342783.1">
    <property type="nucleotide sequence ID" value="NZ_PGFJ01000002.1"/>
</dbReference>
<dbReference type="CDD" id="cd00229">
    <property type="entry name" value="SGNH_hydrolase"/>
    <property type="match status" value="1"/>
</dbReference>
<comment type="caution">
    <text evidence="1">The sequence shown here is derived from an EMBL/GenBank/DDBJ whole genome shotgun (WGS) entry which is preliminary data.</text>
</comment>
<gene>
    <name evidence="1" type="ORF">CLV57_3661</name>
</gene>
<evidence type="ECO:0008006" key="3">
    <source>
        <dbReference type="Google" id="ProtNLM"/>
    </source>
</evidence>
<dbReference type="OrthoDB" id="1091634at2"/>
<dbReference type="GO" id="GO:0016788">
    <property type="term" value="F:hydrolase activity, acting on ester bonds"/>
    <property type="evidence" value="ECO:0007669"/>
    <property type="project" value="UniProtKB-ARBA"/>
</dbReference>
<dbReference type="SUPFAM" id="SSF52266">
    <property type="entry name" value="SGNH hydrolase"/>
    <property type="match status" value="1"/>
</dbReference>